<dbReference type="PANTHER" id="PTHR21666">
    <property type="entry name" value="PEPTIDASE-RELATED"/>
    <property type="match status" value="1"/>
</dbReference>
<feature type="signal peptide" evidence="2">
    <location>
        <begin position="1"/>
        <end position="37"/>
    </location>
</feature>
<dbReference type="Pfam" id="PF01551">
    <property type="entry name" value="Peptidase_M23"/>
    <property type="match status" value="1"/>
</dbReference>
<organism evidence="4 5">
    <name type="scientific">Luedemannella helvata</name>
    <dbReference type="NCBI Taxonomy" id="349315"/>
    <lineage>
        <taxon>Bacteria</taxon>
        <taxon>Bacillati</taxon>
        <taxon>Actinomycetota</taxon>
        <taxon>Actinomycetes</taxon>
        <taxon>Micromonosporales</taxon>
        <taxon>Micromonosporaceae</taxon>
        <taxon>Luedemannella</taxon>
    </lineage>
</organism>
<dbReference type="Gene3D" id="2.70.70.10">
    <property type="entry name" value="Glucose Permease (Domain IIA)"/>
    <property type="match status" value="1"/>
</dbReference>
<feature type="compositionally biased region" description="Basic and acidic residues" evidence="1">
    <location>
        <begin position="221"/>
        <end position="230"/>
    </location>
</feature>
<gene>
    <name evidence="4" type="ORF">GCM10009681_36490</name>
</gene>
<dbReference type="InterPro" id="IPR050570">
    <property type="entry name" value="Cell_wall_metabolism_enzyme"/>
</dbReference>
<feature type="chain" id="PRO_5045985447" description="M23ase beta-sheet core domain-containing protein" evidence="2">
    <location>
        <begin position="38"/>
        <end position="244"/>
    </location>
</feature>
<evidence type="ECO:0000313" key="5">
    <source>
        <dbReference type="Proteomes" id="UP001500655"/>
    </source>
</evidence>
<dbReference type="SUPFAM" id="SSF51261">
    <property type="entry name" value="Duplicated hybrid motif"/>
    <property type="match status" value="1"/>
</dbReference>
<proteinExistence type="predicted"/>
<dbReference type="InterPro" id="IPR016047">
    <property type="entry name" value="M23ase_b-sheet_dom"/>
</dbReference>
<evidence type="ECO:0000313" key="4">
    <source>
        <dbReference type="EMBL" id="GAA1762059.1"/>
    </source>
</evidence>
<feature type="region of interest" description="Disordered" evidence="1">
    <location>
        <begin position="221"/>
        <end position="244"/>
    </location>
</feature>
<dbReference type="EMBL" id="BAAALS010000017">
    <property type="protein sequence ID" value="GAA1762059.1"/>
    <property type="molecule type" value="Genomic_DNA"/>
</dbReference>
<dbReference type="Proteomes" id="UP001500655">
    <property type="component" value="Unassembled WGS sequence"/>
</dbReference>
<evidence type="ECO:0000256" key="1">
    <source>
        <dbReference type="SAM" id="MobiDB-lite"/>
    </source>
</evidence>
<dbReference type="PANTHER" id="PTHR21666:SF270">
    <property type="entry name" value="MUREIN HYDROLASE ACTIVATOR ENVC"/>
    <property type="match status" value="1"/>
</dbReference>
<keyword evidence="2" id="KW-0732">Signal</keyword>
<comment type="caution">
    <text evidence="4">The sequence shown here is derived from an EMBL/GenBank/DDBJ whole genome shotgun (WGS) entry which is preliminary data.</text>
</comment>
<name>A0ABP4WSQ7_9ACTN</name>
<dbReference type="CDD" id="cd12797">
    <property type="entry name" value="M23_peptidase"/>
    <property type="match status" value="1"/>
</dbReference>
<accession>A0ABP4WSQ7</accession>
<evidence type="ECO:0000259" key="3">
    <source>
        <dbReference type="Pfam" id="PF01551"/>
    </source>
</evidence>
<protein>
    <recommendedName>
        <fullName evidence="3">M23ase beta-sheet core domain-containing protein</fullName>
    </recommendedName>
</protein>
<evidence type="ECO:0000256" key="2">
    <source>
        <dbReference type="SAM" id="SignalP"/>
    </source>
</evidence>
<dbReference type="InterPro" id="IPR011055">
    <property type="entry name" value="Dup_hybrid_motif"/>
</dbReference>
<reference evidence="5" key="1">
    <citation type="journal article" date="2019" name="Int. J. Syst. Evol. Microbiol.">
        <title>The Global Catalogue of Microorganisms (GCM) 10K type strain sequencing project: providing services to taxonomists for standard genome sequencing and annotation.</title>
        <authorList>
            <consortium name="The Broad Institute Genomics Platform"/>
            <consortium name="The Broad Institute Genome Sequencing Center for Infectious Disease"/>
            <person name="Wu L."/>
            <person name="Ma J."/>
        </authorList>
    </citation>
    <scope>NUCLEOTIDE SEQUENCE [LARGE SCALE GENOMIC DNA]</scope>
    <source>
        <strain evidence="5">JCM 13249</strain>
    </source>
</reference>
<sequence length="244" mass="25642">MAVPGGTDYGRGVRTHLRRTAGILLSVVVLLPAAACAAERADIVPADAAPRGTASPFRAPPSAITKAPPRPATYVFPVDGAAGYARDDHHDYPAADIMAPCGRTVRAVTDGVVLEVNRVDRFNPKRDRGADRGGLSVSILGQDGVRYYGAHFSSIVGSLGPGDIVRAGAVLGKVGRTGRAGACHLHLGLSPVCAGKGDWWVRRGVIWPSRYLDAWRKGEARSPATEAEKWRKSHGCPAKAPKGA</sequence>
<keyword evidence="5" id="KW-1185">Reference proteome</keyword>
<feature type="domain" description="M23ase beta-sheet core" evidence="3">
    <location>
        <begin position="95"/>
        <end position="189"/>
    </location>
</feature>